<protein>
    <submittedName>
        <fullName evidence="1">Uncharacterized protein</fullName>
    </submittedName>
</protein>
<organism evidence="1">
    <name type="scientific">marine sediment metagenome</name>
    <dbReference type="NCBI Taxonomy" id="412755"/>
    <lineage>
        <taxon>unclassified sequences</taxon>
        <taxon>metagenomes</taxon>
        <taxon>ecological metagenomes</taxon>
    </lineage>
</organism>
<accession>X1CD08</accession>
<dbReference type="EMBL" id="BART01028550">
    <property type="protein sequence ID" value="GAG91042.1"/>
    <property type="molecule type" value="Genomic_DNA"/>
</dbReference>
<dbReference type="AlphaFoldDB" id="X1CD08"/>
<gene>
    <name evidence="1" type="ORF">S01H4_50305</name>
</gene>
<evidence type="ECO:0000313" key="1">
    <source>
        <dbReference type="EMBL" id="GAG91042.1"/>
    </source>
</evidence>
<proteinExistence type="predicted"/>
<reference evidence="1" key="1">
    <citation type="journal article" date="2014" name="Front. Microbiol.">
        <title>High frequency of phylogenetically diverse reductive dehalogenase-homologous genes in deep subseafloor sedimentary metagenomes.</title>
        <authorList>
            <person name="Kawai M."/>
            <person name="Futagami T."/>
            <person name="Toyoda A."/>
            <person name="Takaki Y."/>
            <person name="Nishi S."/>
            <person name="Hori S."/>
            <person name="Arai W."/>
            <person name="Tsubouchi T."/>
            <person name="Morono Y."/>
            <person name="Uchiyama I."/>
            <person name="Ito T."/>
            <person name="Fujiyama A."/>
            <person name="Inagaki F."/>
            <person name="Takami H."/>
        </authorList>
    </citation>
    <scope>NUCLEOTIDE SEQUENCE</scope>
    <source>
        <strain evidence="1">Expedition CK06-06</strain>
    </source>
</reference>
<comment type="caution">
    <text evidence="1">The sequence shown here is derived from an EMBL/GenBank/DDBJ whole genome shotgun (WGS) entry which is preliminary data.</text>
</comment>
<name>X1CD08_9ZZZZ</name>
<sequence length="62" mass="7271">MFSTRIYHLENGNSAHARAWRSDLRHRRTLQYTHIEHTVPTHKKDINKKGALDCTVALFPDD</sequence>